<reference evidence="3 4" key="1">
    <citation type="submission" date="2023-07" db="EMBL/GenBank/DDBJ databases">
        <title>Micromonospora profundi TRM 95458 converts glycerol to a new osmotic compound.</title>
        <authorList>
            <person name="Lu D."/>
        </authorList>
    </citation>
    <scope>NUCLEOTIDE SEQUENCE [LARGE SCALE GENOMIC DNA]</scope>
    <source>
        <strain evidence="3 4">TRM95458</strain>
    </source>
</reference>
<dbReference type="PRINTS" id="PR00412">
    <property type="entry name" value="EPOXHYDRLASE"/>
</dbReference>
<dbReference type="Gene3D" id="3.40.50.1820">
    <property type="entry name" value="alpha/beta hydrolase"/>
    <property type="match status" value="1"/>
</dbReference>
<dbReference type="InterPro" id="IPR029058">
    <property type="entry name" value="AB_hydrolase_fold"/>
</dbReference>
<dbReference type="EMBL" id="CP130472">
    <property type="protein sequence ID" value="WLS48053.1"/>
    <property type="molecule type" value="Genomic_DNA"/>
</dbReference>
<feature type="domain" description="AB hydrolase-1" evidence="2">
    <location>
        <begin position="29"/>
        <end position="272"/>
    </location>
</feature>
<dbReference type="Proteomes" id="UP001235874">
    <property type="component" value="Chromosome"/>
</dbReference>
<dbReference type="AlphaFoldDB" id="A0AAJ6I074"/>
<dbReference type="InterPro" id="IPR000639">
    <property type="entry name" value="Epox_hydrolase-like"/>
</dbReference>
<dbReference type="InterPro" id="IPR000073">
    <property type="entry name" value="AB_hydrolase_1"/>
</dbReference>
<evidence type="ECO:0000256" key="1">
    <source>
        <dbReference type="ARBA" id="ARBA00022801"/>
    </source>
</evidence>
<protein>
    <submittedName>
        <fullName evidence="3">Alpha/beta hydrolase</fullName>
    </submittedName>
</protein>
<dbReference type="PANTHER" id="PTHR43329">
    <property type="entry name" value="EPOXIDE HYDROLASE"/>
    <property type="match status" value="1"/>
</dbReference>
<evidence type="ECO:0000313" key="4">
    <source>
        <dbReference type="Proteomes" id="UP001235874"/>
    </source>
</evidence>
<dbReference type="KEGG" id="mprn:Q3V37_12930"/>
<organism evidence="3 4">
    <name type="scientific">Micromonospora profundi</name>
    <dbReference type="NCBI Taxonomy" id="1420889"/>
    <lineage>
        <taxon>Bacteria</taxon>
        <taxon>Bacillati</taxon>
        <taxon>Actinomycetota</taxon>
        <taxon>Actinomycetes</taxon>
        <taxon>Micromonosporales</taxon>
        <taxon>Micromonosporaceae</taxon>
        <taxon>Micromonospora</taxon>
    </lineage>
</organism>
<accession>A0AAJ6I074</accession>
<keyword evidence="4" id="KW-1185">Reference proteome</keyword>
<name>A0AAJ6I074_9ACTN</name>
<dbReference type="Pfam" id="PF00561">
    <property type="entry name" value="Abhydrolase_1"/>
    <property type="match status" value="1"/>
</dbReference>
<dbReference type="PRINTS" id="PR00111">
    <property type="entry name" value="ABHYDROLASE"/>
</dbReference>
<sequence length="288" mass="31007">MSVAPGFTRSTITTNGTDLSVLHGGHGEPLVLLHGWPQTGDCWLPILPALTEAGYTVVVPDLRGLGRSAPAETGFDKDNQAEDIRALLRTLGLGPAAHVAGHDVGGMVAFAWARRHPDEVRSLTLMELAVPGLGLEQAMDVAHGGRWHFGLFMTPHVPELLIDGHEDEFFDLWYAQFAGDTNPLASHEVSRYTDAYRGRERLRSSFGHYRTLLDDGRANAAWVDAGNRLTMPVLAVGGDQAVGDRLATSLRAVAPQVDAAVVAGSGHFLAEEQPARLAERLLAFLAQQ</sequence>
<proteinExistence type="predicted"/>
<evidence type="ECO:0000313" key="3">
    <source>
        <dbReference type="EMBL" id="WLS48053.1"/>
    </source>
</evidence>
<dbReference type="SUPFAM" id="SSF53474">
    <property type="entry name" value="alpha/beta-Hydrolases"/>
    <property type="match status" value="1"/>
</dbReference>
<dbReference type="GO" id="GO:0016787">
    <property type="term" value="F:hydrolase activity"/>
    <property type="evidence" value="ECO:0007669"/>
    <property type="project" value="UniProtKB-KW"/>
</dbReference>
<gene>
    <name evidence="3" type="ORF">Q3V37_12930</name>
</gene>
<evidence type="ECO:0000259" key="2">
    <source>
        <dbReference type="Pfam" id="PF00561"/>
    </source>
</evidence>
<dbReference type="RefSeq" id="WP_306273591.1">
    <property type="nucleotide sequence ID" value="NZ_CP130472.1"/>
</dbReference>
<keyword evidence="1 3" id="KW-0378">Hydrolase</keyword>